<keyword evidence="3" id="KW-1185">Reference proteome</keyword>
<dbReference type="OrthoDB" id="9812611at2"/>
<dbReference type="SMART" id="SM01040">
    <property type="entry name" value="Bro-N"/>
    <property type="match status" value="1"/>
</dbReference>
<comment type="caution">
    <text evidence="2">The sequence shown here is derived from an EMBL/GenBank/DDBJ whole genome shotgun (WGS) entry which is preliminary data.</text>
</comment>
<proteinExistence type="predicted"/>
<dbReference type="AlphaFoldDB" id="A0A419SDX3"/>
<dbReference type="InterPro" id="IPR003497">
    <property type="entry name" value="BRO_N_domain"/>
</dbReference>
<sequence length="205" mass="23508">MKIENWNGHPIRFIERESNEWWAIAKDVGVALGYRDAHNLTRNLDADEKDTHIVSTSRGKQGMTVISEFGIYEAVLKSEKKSKEVTDFKKWVKEVIRELRRSAGLEGFQIFRTMDKDFQKESMNKLRHSLHEPTKISYVKANTIANKAVSTKYGYKKMVKKGDMTPPMLVDRQAILADTVDLMAAADKFNLDLSVSKTIYAKYAN</sequence>
<gene>
    <name evidence="2" type="ORF">BEP19_15730</name>
</gene>
<reference evidence="2 3" key="1">
    <citation type="submission" date="2016-08" db="EMBL/GenBank/DDBJ databases">
        <title>Novel Firmicute Genomes.</title>
        <authorList>
            <person name="Poppleton D.I."/>
            <person name="Gribaldo S."/>
        </authorList>
    </citation>
    <scope>NUCLEOTIDE SEQUENCE [LARGE SCALE GENOMIC DNA]</scope>
    <source>
        <strain evidence="2 3">RAOx-1</strain>
    </source>
</reference>
<evidence type="ECO:0000313" key="2">
    <source>
        <dbReference type="EMBL" id="RKD21147.1"/>
    </source>
</evidence>
<dbReference type="PANTHER" id="PTHR36180">
    <property type="entry name" value="DNA-BINDING PROTEIN-RELATED-RELATED"/>
    <property type="match status" value="1"/>
</dbReference>
<organism evidence="2 3">
    <name type="scientific">Ammoniphilus oxalaticus</name>
    <dbReference type="NCBI Taxonomy" id="66863"/>
    <lineage>
        <taxon>Bacteria</taxon>
        <taxon>Bacillati</taxon>
        <taxon>Bacillota</taxon>
        <taxon>Bacilli</taxon>
        <taxon>Bacillales</taxon>
        <taxon>Paenibacillaceae</taxon>
        <taxon>Aneurinibacillus group</taxon>
        <taxon>Ammoniphilus</taxon>
    </lineage>
</organism>
<dbReference type="PANTHER" id="PTHR36180:SF2">
    <property type="entry name" value="BRO FAMILY PROTEIN"/>
    <property type="match status" value="1"/>
</dbReference>
<name>A0A419SDX3_9BACL</name>
<dbReference type="Pfam" id="PF02498">
    <property type="entry name" value="Bro-N"/>
    <property type="match status" value="1"/>
</dbReference>
<dbReference type="EMBL" id="MCHY01000013">
    <property type="protein sequence ID" value="RKD21147.1"/>
    <property type="molecule type" value="Genomic_DNA"/>
</dbReference>
<dbReference type="PROSITE" id="PS51750">
    <property type="entry name" value="BRO_N"/>
    <property type="match status" value="1"/>
</dbReference>
<feature type="domain" description="Bro-N" evidence="1">
    <location>
        <begin position="1"/>
        <end position="103"/>
    </location>
</feature>
<protein>
    <submittedName>
        <fullName evidence="2">Antirepressor</fullName>
    </submittedName>
</protein>
<evidence type="ECO:0000259" key="1">
    <source>
        <dbReference type="PROSITE" id="PS51750"/>
    </source>
</evidence>
<evidence type="ECO:0000313" key="3">
    <source>
        <dbReference type="Proteomes" id="UP000284219"/>
    </source>
</evidence>
<dbReference type="Proteomes" id="UP000284219">
    <property type="component" value="Unassembled WGS sequence"/>
</dbReference>
<accession>A0A419SDX3</accession>